<name>A0A9D5GXH4_PEA</name>
<dbReference type="EMBL" id="JAMSHJ010000001">
    <property type="protein sequence ID" value="KAI5444632.1"/>
    <property type="molecule type" value="Genomic_DNA"/>
</dbReference>
<comment type="caution">
    <text evidence="1">The sequence shown here is derived from an EMBL/GenBank/DDBJ whole genome shotgun (WGS) entry which is preliminary data.</text>
</comment>
<proteinExistence type="predicted"/>
<dbReference type="AlphaFoldDB" id="A0A9D5GXH4"/>
<evidence type="ECO:0000313" key="2">
    <source>
        <dbReference type="Proteomes" id="UP001058974"/>
    </source>
</evidence>
<keyword evidence="2" id="KW-1185">Reference proteome</keyword>
<organism evidence="1 2">
    <name type="scientific">Pisum sativum</name>
    <name type="common">Garden pea</name>
    <name type="synonym">Lathyrus oleraceus</name>
    <dbReference type="NCBI Taxonomy" id="3888"/>
    <lineage>
        <taxon>Eukaryota</taxon>
        <taxon>Viridiplantae</taxon>
        <taxon>Streptophyta</taxon>
        <taxon>Embryophyta</taxon>
        <taxon>Tracheophyta</taxon>
        <taxon>Spermatophyta</taxon>
        <taxon>Magnoliopsida</taxon>
        <taxon>eudicotyledons</taxon>
        <taxon>Gunneridae</taxon>
        <taxon>Pentapetalae</taxon>
        <taxon>rosids</taxon>
        <taxon>fabids</taxon>
        <taxon>Fabales</taxon>
        <taxon>Fabaceae</taxon>
        <taxon>Papilionoideae</taxon>
        <taxon>50 kb inversion clade</taxon>
        <taxon>NPAAA clade</taxon>
        <taxon>Hologalegina</taxon>
        <taxon>IRL clade</taxon>
        <taxon>Fabeae</taxon>
        <taxon>Lathyrus</taxon>
    </lineage>
</organism>
<dbReference type="Gramene" id="Psat1g105240.1">
    <property type="protein sequence ID" value="Psat1g105240.1.cds"/>
    <property type="gene ID" value="Psat1g105240"/>
</dbReference>
<reference evidence="1 2" key="1">
    <citation type="journal article" date="2022" name="Nat. Genet.">
        <title>Improved pea reference genome and pan-genome highlight genomic features and evolutionary characteristics.</title>
        <authorList>
            <person name="Yang T."/>
            <person name="Liu R."/>
            <person name="Luo Y."/>
            <person name="Hu S."/>
            <person name="Wang D."/>
            <person name="Wang C."/>
            <person name="Pandey M.K."/>
            <person name="Ge S."/>
            <person name="Xu Q."/>
            <person name="Li N."/>
            <person name="Li G."/>
            <person name="Huang Y."/>
            <person name="Saxena R.K."/>
            <person name="Ji Y."/>
            <person name="Li M."/>
            <person name="Yan X."/>
            <person name="He Y."/>
            <person name="Liu Y."/>
            <person name="Wang X."/>
            <person name="Xiang C."/>
            <person name="Varshney R.K."/>
            <person name="Ding H."/>
            <person name="Gao S."/>
            <person name="Zong X."/>
        </authorList>
    </citation>
    <scope>NUCLEOTIDE SEQUENCE [LARGE SCALE GENOMIC DNA]</scope>
    <source>
        <strain evidence="1 2">cv. Zhongwan 6</strain>
    </source>
</reference>
<dbReference type="OrthoDB" id="2019561at2759"/>
<dbReference type="Gramene" id="Psat01G0305200-T1">
    <property type="protein sequence ID" value="KAI5444632.1"/>
    <property type="gene ID" value="KIW84_013052"/>
</dbReference>
<dbReference type="PANTHER" id="PTHR35320">
    <property type="entry name" value="ATP-DEPENDENT CLP PROTEASE ATP-BINDING SUBUNIT"/>
    <property type="match status" value="1"/>
</dbReference>
<dbReference type="Proteomes" id="UP001058974">
    <property type="component" value="Chromosome 1"/>
</dbReference>
<gene>
    <name evidence="1" type="ORF">KIW84_013052</name>
</gene>
<evidence type="ECO:0000313" key="1">
    <source>
        <dbReference type="EMBL" id="KAI5444632.1"/>
    </source>
</evidence>
<accession>A0A9D5GXH4</accession>
<dbReference type="Gramene" id="PSAT_LOCUS5554_t1">
    <property type="protein sequence ID" value="CAL5185111.1"/>
    <property type="gene ID" value="PSAT_LOCUS5554"/>
</dbReference>
<sequence length="240" mass="26360">MSSKINFSSPPIPCKFHTKKPNPLKRNTVIFSSFSSSEKQQKIISTIIETPSNDNKAYTINFKTKSACKLGISRYPDFEYDAEGGIGNGFGAKAKNQDDNDIILVSFDLETLYIPSLTSSTTKFLGLSLPPFLRIDIVPEAFHGSINQESGKVDLEFKAKFLFSAGSIYKAPPLIVKTVLTSEESKGRMKSGRGMRLDEEGKCRLVGVATVDPIDDFIMNSFLGLPTECLAELNAVISIK</sequence>
<dbReference type="PANTHER" id="PTHR35320:SF1">
    <property type="entry name" value="ATP-DEPENDENT CLP PROTEASE ATP-BINDING SUBUNIT"/>
    <property type="match status" value="1"/>
</dbReference>
<protein>
    <submittedName>
        <fullName evidence="1">Uncharacterized protein</fullName>
    </submittedName>
</protein>